<dbReference type="AlphaFoldDB" id="A0A0C2ESZ7"/>
<evidence type="ECO:0000313" key="1">
    <source>
        <dbReference type="EMBL" id="KIH81663.1"/>
    </source>
</evidence>
<name>A0A0C2ESZ7_9PSED</name>
<dbReference type="Proteomes" id="UP000031535">
    <property type="component" value="Unassembled WGS sequence"/>
</dbReference>
<reference evidence="1 2" key="1">
    <citation type="submission" date="2015-01" db="EMBL/GenBank/DDBJ databases">
        <title>Complete genome of Pseudomonas batumici UCM B-321 producer of the batumin antibiotic with strong antistaphilococcal and potential anticancer activity.</title>
        <authorList>
            <person name="Klochko V.V."/>
            <person name="Zelena L.B."/>
            <person name="Elena K.A."/>
            <person name="Reva O.N."/>
        </authorList>
    </citation>
    <scope>NUCLEOTIDE SEQUENCE [LARGE SCALE GENOMIC DNA]</scope>
    <source>
        <strain evidence="1 2">UCM B-321</strain>
    </source>
</reference>
<dbReference type="STRING" id="226910.UCMB321_4593"/>
<protein>
    <submittedName>
        <fullName evidence="1">Uncharacterized protein</fullName>
    </submittedName>
</protein>
<comment type="caution">
    <text evidence="1">The sequence shown here is derived from an EMBL/GenBank/DDBJ whole genome shotgun (WGS) entry which is preliminary data.</text>
</comment>
<sequence>MNYVLLYLILPLGMFIRRTTAFAHRPDPKVSSYLNRKS</sequence>
<keyword evidence="2" id="KW-1185">Reference proteome</keyword>
<gene>
    <name evidence="1" type="ORF">UCMB321_4593</name>
</gene>
<dbReference type="PATRIC" id="fig|226910.6.peg.4583"/>
<dbReference type="EMBL" id="JXDG01000059">
    <property type="protein sequence ID" value="KIH81663.1"/>
    <property type="molecule type" value="Genomic_DNA"/>
</dbReference>
<proteinExistence type="predicted"/>
<evidence type="ECO:0000313" key="2">
    <source>
        <dbReference type="Proteomes" id="UP000031535"/>
    </source>
</evidence>
<accession>A0A0C2ESZ7</accession>
<organism evidence="1 2">
    <name type="scientific">Pseudomonas batumici</name>
    <dbReference type="NCBI Taxonomy" id="226910"/>
    <lineage>
        <taxon>Bacteria</taxon>
        <taxon>Pseudomonadati</taxon>
        <taxon>Pseudomonadota</taxon>
        <taxon>Gammaproteobacteria</taxon>
        <taxon>Pseudomonadales</taxon>
        <taxon>Pseudomonadaceae</taxon>
        <taxon>Pseudomonas</taxon>
    </lineage>
</organism>